<sequence>MDPSTLLAAKFASYDTVIGMTLFGYDYLLMLPKEIRYVWYSPWTPGKVLYFAVRYMPFVDMPVWPFADAFMGGNLPMPCSRASDFTLITFLIAACLADILYGLRTWALWSRNKYFGIFLVVSGVVFNLACILMLALVQSGDGSIRIPELPGCFSPQSSNDHTVWKAYLLTTSFQLLLFLSTLVKGIHH</sequence>
<name>M5FZ68_DACPD</name>
<dbReference type="HOGENOM" id="CLU_035509_11_4_1"/>
<dbReference type="GeneID" id="63691045"/>
<feature type="transmembrane region" description="Helical" evidence="1">
    <location>
        <begin position="164"/>
        <end position="183"/>
    </location>
</feature>
<feature type="non-terminal residue" evidence="3">
    <location>
        <position position="1"/>
    </location>
</feature>
<keyword evidence="4" id="KW-1185">Reference proteome</keyword>
<dbReference type="OMA" id="SECATLY"/>
<proteinExistence type="predicted"/>
<accession>M5FZ68</accession>
<dbReference type="Pfam" id="PF20151">
    <property type="entry name" value="DUF6533"/>
    <property type="match status" value="1"/>
</dbReference>
<reference evidence="3 4" key="1">
    <citation type="journal article" date="2012" name="Science">
        <title>The Paleozoic origin of enzymatic lignin decomposition reconstructed from 31 fungal genomes.</title>
        <authorList>
            <person name="Floudas D."/>
            <person name="Binder M."/>
            <person name="Riley R."/>
            <person name="Barry K."/>
            <person name="Blanchette R.A."/>
            <person name="Henrissat B."/>
            <person name="Martinez A.T."/>
            <person name="Otillar R."/>
            <person name="Spatafora J.W."/>
            <person name="Yadav J.S."/>
            <person name="Aerts A."/>
            <person name="Benoit I."/>
            <person name="Boyd A."/>
            <person name="Carlson A."/>
            <person name="Copeland A."/>
            <person name="Coutinho P.M."/>
            <person name="de Vries R.P."/>
            <person name="Ferreira P."/>
            <person name="Findley K."/>
            <person name="Foster B."/>
            <person name="Gaskell J."/>
            <person name="Glotzer D."/>
            <person name="Gorecki P."/>
            <person name="Heitman J."/>
            <person name="Hesse C."/>
            <person name="Hori C."/>
            <person name="Igarashi K."/>
            <person name="Jurgens J.A."/>
            <person name="Kallen N."/>
            <person name="Kersten P."/>
            <person name="Kohler A."/>
            <person name="Kuees U."/>
            <person name="Kumar T.K.A."/>
            <person name="Kuo A."/>
            <person name="LaButti K."/>
            <person name="Larrondo L.F."/>
            <person name="Lindquist E."/>
            <person name="Ling A."/>
            <person name="Lombard V."/>
            <person name="Lucas S."/>
            <person name="Lundell T."/>
            <person name="Martin R."/>
            <person name="McLaughlin D.J."/>
            <person name="Morgenstern I."/>
            <person name="Morin E."/>
            <person name="Murat C."/>
            <person name="Nagy L.G."/>
            <person name="Nolan M."/>
            <person name="Ohm R.A."/>
            <person name="Patyshakuliyeva A."/>
            <person name="Rokas A."/>
            <person name="Ruiz-Duenas F.J."/>
            <person name="Sabat G."/>
            <person name="Salamov A."/>
            <person name="Samejima M."/>
            <person name="Schmutz J."/>
            <person name="Slot J.C."/>
            <person name="St John F."/>
            <person name="Stenlid J."/>
            <person name="Sun H."/>
            <person name="Sun S."/>
            <person name="Syed K."/>
            <person name="Tsang A."/>
            <person name="Wiebenga A."/>
            <person name="Young D."/>
            <person name="Pisabarro A."/>
            <person name="Eastwood D.C."/>
            <person name="Martin F."/>
            <person name="Cullen D."/>
            <person name="Grigoriev I.V."/>
            <person name="Hibbett D.S."/>
        </authorList>
    </citation>
    <scope>NUCLEOTIDE SEQUENCE [LARGE SCALE GENOMIC DNA]</scope>
    <source>
        <strain evidence="3 4">DJM-731 SS1</strain>
    </source>
</reference>
<keyword evidence="1" id="KW-0472">Membrane</keyword>
<protein>
    <recommendedName>
        <fullName evidence="2">DUF6533 domain-containing protein</fullName>
    </recommendedName>
</protein>
<feature type="transmembrane region" description="Helical" evidence="1">
    <location>
        <begin position="85"/>
        <end position="103"/>
    </location>
</feature>
<feature type="transmembrane region" description="Helical" evidence="1">
    <location>
        <begin position="115"/>
        <end position="137"/>
    </location>
</feature>
<evidence type="ECO:0000313" key="4">
    <source>
        <dbReference type="Proteomes" id="UP000030653"/>
    </source>
</evidence>
<evidence type="ECO:0000259" key="2">
    <source>
        <dbReference type="Pfam" id="PF20151"/>
    </source>
</evidence>
<dbReference type="EMBL" id="JH795880">
    <property type="protein sequence ID" value="EJT96787.1"/>
    <property type="molecule type" value="Genomic_DNA"/>
</dbReference>
<dbReference type="OrthoDB" id="2684609at2759"/>
<dbReference type="AlphaFoldDB" id="M5FZ68"/>
<dbReference type="InterPro" id="IPR045340">
    <property type="entry name" value="DUF6533"/>
</dbReference>
<feature type="transmembrane region" description="Helical" evidence="1">
    <location>
        <begin position="6"/>
        <end position="28"/>
    </location>
</feature>
<dbReference type="RefSeq" id="XP_040623685.1">
    <property type="nucleotide sequence ID" value="XM_040775983.1"/>
</dbReference>
<evidence type="ECO:0000313" key="3">
    <source>
        <dbReference type="EMBL" id="EJT96787.1"/>
    </source>
</evidence>
<keyword evidence="1" id="KW-0812">Transmembrane</keyword>
<evidence type="ECO:0000256" key="1">
    <source>
        <dbReference type="SAM" id="Phobius"/>
    </source>
</evidence>
<keyword evidence="1" id="KW-1133">Transmembrane helix</keyword>
<feature type="domain" description="DUF6533" evidence="2">
    <location>
        <begin position="14"/>
        <end position="59"/>
    </location>
</feature>
<dbReference type="Proteomes" id="UP000030653">
    <property type="component" value="Unassembled WGS sequence"/>
</dbReference>
<organism evidence="3 4">
    <name type="scientific">Dacryopinax primogenitus (strain DJM 731)</name>
    <name type="common">Brown rot fungus</name>
    <dbReference type="NCBI Taxonomy" id="1858805"/>
    <lineage>
        <taxon>Eukaryota</taxon>
        <taxon>Fungi</taxon>
        <taxon>Dikarya</taxon>
        <taxon>Basidiomycota</taxon>
        <taxon>Agaricomycotina</taxon>
        <taxon>Dacrymycetes</taxon>
        <taxon>Dacrymycetales</taxon>
        <taxon>Dacrymycetaceae</taxon>
        <taxon>Dacryopinax</taxon>
    </lineage>
</organism>
<gene>
    <name evidence="3" type="ORF">DACRYDRAFT_72839</name>
</gene>